<dbReference type="Gene3D" id="3.40.50.720">
    <property type="entry name" value="NAD(P)-binding Rossmann-like Domain"/>
    <property type="match status" value="1"/>
</dbReference>
<protein>
    <submittedName>
        <fullName evidence="1">SDR family oxidoreductase</fullName>
    </submittedName>
</protein>
<proteinExistence type="predicted"/>
<accession>A0A938YHM1</accession>
<comment type="caution">
    <text evidence="1">The sequence shown here is derived from an EMBL/GenBank/DDBJ whole genome shotgun (WGS) entry which is preliminary data.</text>
</comment>
<keyword evidence="2" id="KW-1185">Reference proteome</keyword>
<evidence type="ECO:0000313" key="1">
    <source>
        <dbReference type="EMBL" id="MBM9469641.1"/>
    </source>
</evidence>
<dbReference type="EMBL" id="JAERWK010000032">
    <property type="protein sequence ID" value="MBM9469641.1"/>
    <property type="molecule type" value="Genomic_DNA"/>
</dbReference>
<dbReference type="Proteomes" id="UP000663792">
    <property type="component" value="Unassembled WGS sequence"/>
</dbReference>
<organism evidence="1 2">
    <name type="scientific">Nakamurella leprariae</name>
    <dbReference type="NCBI Taxonomy" id="2803911"/>
    <lineage>
        <taxon>Bacteria</taxon>
        <taxon>Bacillati</taxon>
        <taxon>Actinomycetota</taxon>
        <taxon>Actinomycetes</taxon>
        <taxon>Nakamurellales</taxon>
        <taxon>Nakamurellaceae</taxon>
        <taxon>Nakamurella</taxon>
    </lineage>
</organism>
<dbReference type="SUPFAM" id="SSF51735">
    <property type="entry name" value="NAD(P)-binding Rossmann-fold domains"/>
    <property type="match status" value="1"/>
</dbReference>
<gene>
    <name evidence="1" type="ORF">JL106_20350</name>
</gene>
<dbReference type="InterPro" id="IPR002347">
    <property type="entry name" value="SDR_fam"/>
</dbReference>
<dbReference type="AlphaFoldDB" id="A0A938YHM1"/>
<dbReference type="Pfam" id="PF13561">
    <property type="entry name" value="adh_short_C2"/>
    <property type="match status" value="1"/>
</dbReference>
<name>A0A938YHM1_9ACTN</name>
<evidence type="ECO:0000313" key="2">
    <source>
        <dbReference type="Proteomes" id="UP000663792"/>
    </source>
</evidence>
<sequence length="120" mass="12656">MRAAGGGRVVMMGSDLTQRTDVRWSACSAAAAAQLTLAFTWAREPAPERNTVNAVVPGRIPAQRHAGLAPGFLVGWTDRVPLRQLRTSATVAFGTGWLTFAGGAFITGEQITVHGEHGLT</sequence>
<reference evidence="1" key="1">
    <citation type="submission" date="2021-01" db="EMBL/GenBank/DDBJ databases">
        <title>YIM 132084 draft genome.</title>
        <authorList>
            <person name="An D."/>
        </authorList>
    </citation>
    <scope>NUCLEOTIDE SEQUENCE</scope>
    <source>
        <strain evidence="1">YIM 132084</strain>
    </source>
</reference>
<dbReference type="InterPro" id="IPR036291">
    <property type="entry name" value="NAD(P)-bd_dom_sf"/>
</dbReference>